<dbReference type="PANTHER" id="PTHR33166">
    <property type="entry name" value="GAG_P30 DOMAIN-CONTAINING PROTEIN"/>
    <property type="match status" value="1"/>
</dbReference>
<sequence>MLNERFIAQSYDDIQNKLQKLEGELGKNTTELLEVARKVFVNRDKVEKKEKDACMHKKTELLAVALQGGAVLGPNQCALCGSEVHWQQECPRWLMRGRFVLRRLFGRGLSGRGMMGRGRPPRYPFRGRGPQRAKGGRGTVAEEAGVEGIGLAGTGWTD</sequence>
<reference evidence="2" key="2">
    <citation type="submission" date="2017-11" db="EMBL/GenBank/DDBJ databases">
        <title>Coralsnake Venomics: Analyses of Venom Gland Transcriptomes and Proteomes of Six Brazilian Taxa.</title>
        <authorList>
            <person name="Aird S.D."/>
            <person name="Jorge da Silva N."/>
            <person name="Qiu L."/>
            <person name="Villar-Briones A."/>
            <person name="Aparecida-Saddi V."/>
            <person name="Campos-Telles M.P."/>
            <person name="Grau M."/>
            <person name="Mikheyev A.S."/>
        </authorList>
    </citation>
    <scope>NUCLEOTIDE SEQUENCE</scope>
    <source>
        <tissue evidence="2">Venom_gland</tissue>
    </source>
</reference>
<proteinExistence type="predicted"/>
<reference evidence="2" key="1">
    <citation type="submission" date="2017-07" db="EMBL/GenBank/DDBJ databases">
        <authorList>
            <person name="Mikheyev A."/>
            <person name="Grau M."/>
        </authorList>
    </citation>
    <scope>NUCLEOTIDE SEQUENCE</scope>
    <source>
        <tissue evidence="2">Venom_gland</tissue>
    </source>
</reference>
<evidence type="ECO:0000256" key="1">
    <source>
        <dbReference type="SAM" id="MobiDB-lite"/>
    </source>
</evidence>
<name>A0A2D4HHH3_MICLE</name>
<feature type="region of interest" description="Disordered" evidence="1">
    <location>
        <begin position="113"/>
        <end position="137"/>
    </location>
</feature>
<dbReference type="InterPro" id="IPR050462">
    <property type="entry name" value="Retroviral_Gag-Pol_poly"/>
</dbReference>
<protein>
    <recommendedName>
        <fullName evidence="3">CCHC-type domain-containing protein</fullName>
    </recommendedName>
</protein>
<dbReference type="AlphaFoldDB" id="A0A2D4HHH3"/>
<evidence type="ECO:0008006" key="3">
    <source>
        <dbReference type="Google" id="ProtNLM"/>
    </source>
</evidence>
<dbReference type="EMBL" id="IACK01027483">
    <property type="protein sequence ID" value="LAA71407.1"/>
    <property type="molecule type" value="Transcribed_RNA"/>
</dbReference>
<evidence type="ECO:0000313" key="2">
    <source>
        <dbReference type="EMBL" id="LAA71407.1"/>
    </source>
</evidence>
<accession>A0A2D4HHH3</accession>
<organism evidence="2">
    <name type="scientific">Micrurus lemniscatus lemniscatus</name>
    <dbReference type="NCBI Taxonomy" id="129467"/>
    <lineage>
        <taxon>Eukaryota</taxon>
        <taxon>Metazoa</taxon>
        <taxon>Chordata</taxon>
        <taxon>Craniata</taxon>
        <taxon>Vertebrata</taxon>
        <taxon>Euteleostomi</taxon>
        <taxon>Lepidosauria</taxon>
        <taxon>Squamata</taxon>
        <taxon>Bifurcata</taxon>
        <taxon>Unidentata</taxon>
        <taxon>Episquamata</taxon>
        <taxon>Toxicofera</taxon>
        <taxon>Serpentes</taxon>
        <taxon>Colubroidea</taxon>
        <taxon>Elapidae</taxon>
        <taxon>Elapinae</taxon>
        <taxon>Micrurus</taxon>
    </lineage>
</organism>